<dbReference type="KEGG" id="rter:IDM49_00505"/>
<evidence type="ECO:0000313" key="2">
    <source>
        <dbReference type="Proteomes" id="UP000516404"/>
    </source>
</evidence>
<reference evidence="1 2" key="1">
    <citation type="submission" date="2020-09" db="EMBL/GenBank/DDBJ databases">
        <title>Investigation of environmental microbes.</title>
        <authorList>
            <person name="Ou Y."/>
            <person name="Kang Q."/>
        </authorList>
    </citation>
    <scope>NUCLEOTIDE SEQUENCE [LARGE SCALE GENOMIC DNA]</scope>
    <source>
        <strain evidence="1 2">KJZ-14</strain>
    </source>
</reference>
<protein>
    <submittedName>
        <fullName evidence="1">Uncharacterized protein</fullName>
    </submittedName>
</protein>
<accession>A0A7H2BDT6</accession>
<proteinExistence type="predicted"/>
<organism evidence="1 2">
    <name type="scientific">Rothia terrae</name>
    <dbReference type="NCBI Taxonomy" id="396015"/>
    <lineage>
        <taxon>Bacteria</taxon>
        <taxon>Bacillati</taxon>
        <taxon>Actinomycetota</taxon>
        <taxon>Actinomycetes</taxon>
        <taxon>Micrococcales</taxon>
        <taxon>Micrococcaceae</taxon>
        <taxon>Rothia</taxon>
    </lineage>
</organism>
<dbReference type="AlphaFoldDB" id="A0A7H2BDT6"/>
<dbReference type="EMBL" id="CP061539">
    <property type="protein sequence ID" value="QNV37832.1"/>
    <property type="molecule type" value="Genomic_DNA"/>
</dbReference>
<dbReference type="Proteomes" id="UP000516404">
    <property type="component" value="Chromosome"/>
</dbReference>
<gene>
    <name evidence="1" type="ORF">IDM49_00505</name>
</gene>
<dbReference type="RefSeq" id="WP_168615231.1">
    <property type="nucleotide sequence ID" value="NZ_BAAAOX010000007.1"/>
</dbReference>
<keyword evidence="2" id="KW-1185">Reference proteome</keyword>
<evidence type="ECO:0000313" key="1">
    <source>
        <dbReference type="EMBL" id="QNV37832.1"/>
    </source>
</evidence>
<sequence>MAQDTGIKENAYLLARTYGWELEYNGGLELDGEFVDDADLSRTYTVQGVQRRYVLNLSFADTTAYGFMLMEEPDQPATSTPSAFGTQVFVPASSEGEMIAERHGFTSPGKMVSAAEDALTALMKKVG</sequence>
<name>A0A7H2BDT6_9MICC</name>
<dbReference type="GeneID" id="96622703"/>